<organism evidence="1 2">
    <name type="scientific">Portunus trituberculatus</name>
    <name type="common">Swimming crab</name>
    <name type="synonym">Neptunus trituberculatus</name>
    <dbReference type="NCBI Taxonomy" id="210409"/>
    <lineage>
        <taxon>Eukaryota</taxon>
        <taxon>Metazoa</taxon>
        <taxon>Ecdysozoa</taxon>
        <taxon>Arthropoda</taxon>
        <taxon>Crustacea</taxon>
        <taxon>Multicrustacea</taxon>
        <taxon>Malacostraca</taxon>
        <taxon>Eumalacostraca</taxon>
        <taxon>Eucarida</taxon>
        <taxon>Decapoda</taxon>
        <taxon>Pleocyemata</taxon>
        <taxon>Brachyura</taxon>
        <taxon>Eubrachyura</taxon>
        <taxon>Portunoidea</taxon>
        <taxon>Portunidae</taxon>
        <taxon>Portuninae</taxon>
        <taxon>Portunus</taxon>
    </lineage>
</organism>
<dbReference type="AlphaFoldDB" id="A0A5B7HNB5"/>
<sequence>MLSVSIFFTGENQDGLNCRFTRPLDNVSLTITTPVNKPPRRPASQGLGLLHHHGPYSFTPPASPLSVGVVHYAPQLVSPLARAKEKNRAHQQRMVLRIPAPVT</sequence>
<gene>
    <name evidence="1" type="ORF">E2C01_068789</name>
</gene>
<keyword evidence="2" id="KW-1185">Reference proteome</keyword>
<evidence type="ECO:0000313" key="2">
    <source>
        <dbReference type="Proteomes" id="UP000324222"/>
    </source>
</evidence>
<proteinExistence type="predicted"/>
<comment type="caution">
    <text evidence="1">The sequence shown here is derived from an EMBL/GenBank/DDBJ whole genome shotgun (WGS) entry which is preliminary data.</text>
</comment>
<protein>
    <submittedName>
        <fullName evidence="1">Uncharacterized protein</fullName>
    </submittedName>
</protein>
<evidence type="ECO:0000313" key="1">
    <source>
        <dbReference type="EMBL" id="MPC74431.1"/>
    </source>
</evidence>
<dbReference type="Proteomes" id="UP000324222">
    <property type="component" value="Unassembled WGS sequence"/>
</dbReference>
<reference evidence="1 2" key="1">
    <citation type="submission" date="2019-05" db="EMBL/GenBank/DDBJ databases">
        <title>Another draft genome of Portunus trituberculatus and its Hox gene families provides insights of decapod evolution.</title>
        <authorList>
            <person name="Jeong J.-H."/>
            <person name="Song I."/>
            <person name="Kim S."/>
            <person name="Choi T."/>
            <person name="Kim D."/>
            <person name="Ryu S."/>
            <person name="Kim W."/>
        </authorList>
    </citation>
    <scope>NUCLEOTIDE SEQUENCE [LARGE SCALE GENOMIC DNA]</scope>
    <source>
        <tissue evidence="1">Muscle</tissue>
    </source>
</reference>
<name>A0A5B7HNB5_PORTR</name>
<dbReference type="EMBL" id="VSRR010038913">
    <property type="protein sequence ID" value="MPC74431.1"/>
    <property type="molecule type" value="Genomic_DNA"/>
</dbReference>
<accession>A0A5B7HNB5</accession>